<dbReference type="GO" id="GO:0061672">
    <property type="term" value="C:glutathione hydrolase complex"/>
    <property type="evidence" value="ECO:0007669"/>
    <property type="project" value="EnsemblFungi"/>
</dbReference>
<dbReference type="PROSITE" id="PS50294">
    <property type="entry name" value="WD_REPEATS_REGION"/>
    <property type="match status" value="1"/>
</dbReference>
<dbReference type="GO" id="GO:0042802">
    <property type="term" value="F:identical protein binding"/>
    <property type="evidence" value="ECO:0007669"/>
    <property type="project" value="EnsemblFungi"/>
</dbReference>
<dbReference type="Gene3D" id="3.30.70.360">
    <property type="match status" value="1"/>
</dbReference>
<evidence type="ECO:0000313" key="9">
    <source>
        <dbReference type="EMBL" id="KKY17511.1"/>
    </source>
</evidence>
<dbReference type="GO" id="GO:0046872">
    <property type="term" value="F:metal ion binding"/>
    <property type="evidence" value="ECO:0007669"/>
    <property type="project" value="UniProtKB-KW"/>
</dbReference>
<feature type="repeat" description="WD" evidence="7">
    <location>
        <begin position="237"/>
        <end position="258"/>
    </location>
</feature>
<keyword evidence="3" id="KW-0645">Protease</keyword>
<evidence type="ECO:0000256" key="8">
    <source>
        <dbReference type="SAM" id="MobiDB-lite"/>
    </source>
</evidence>
<keyword evidence="10" id="KW-1185">Reference proteome</keyword>
<dbReference type="GO" id="GO:0006751">
    <property type="term" value="P:glutathione catabolic process"/>
    <property type="evidence" value="ECO:0007669"/>
    <property type="project" value="EnsemblFungi"/>
</dbReference>
<dbReference type="InterPro" id="IPR020472">
    <property type="entry name" value="WD40_PAC1"/>
</dbReference>
<dbReference type="PIRSF" id="PIRSF037237">
    <property type="entry name" value="Peptidase_WD_repeats_DUG2"/>
    <property type="match status" value="1"/>
</dbReference>
<dbReference type="InterPro" id="IPR002933">
    <property type="entry name" value="Peptidase_M20"/>
</dbReference>
<dbReference type="SMART" id="SM00320">
    <property type="entry name" value="WD40"/>
    <property type="match status" value="7"/>
</dbReference>
<dbReference type="GO" id="GO:0034399">
    <property type="term" value="C:nuclear periphery"/>
    <property type="evidence" value="ECO:0007669"/>
    <property type="project" value="EnsemblFungi"/>
</dbReference>
<reference evidence="9 10" key="1">
    <citation type="submission" date="2015-05" db="EMBL/GenBank/DDBJ databases">
        <title>Distinctive expansion of gene families associated with plant cell wall degradation and secondary metabolism in the genomes of grapevine trunk pathogens.</title>
        <authorList>
            <person name="Lawrence D.P."/>
            <person name="Travadon R."/>
            <person name="Rolshausen P.E."/>
            <person name="Baumgartner K."/>
        </authorList>
    </citation>
    <scope>NUCLEOTIDE SEQUENCE [LARGE SCALE GENOMIC DNA]</scope>
    <source>
        <strain evidence="9">UCRPC4</strain>
    </source>
</reference>
<name>A0A0G2E5A4_PHACM</name>
<dbReference type="PANTHER" id="PTHR43270">
    <property type="entry name" value="BETA-ALA-HIS DIPEPTIDASE"/>
    <property type="match status" value="1"/>
</dbReference>
<dbReference type="InterPro" id="IPR036322">
    <property type="entry name" value="WD40_repeat_dom_sf"/>
</dbReference>
<proteinExistence type="inferred from homology"/>
<gene>
    <name evidence="9" type="ORF">UCRPC4_g05484</name>
</gene>
<evidence type="ECO:0000256" key="5">
    <source>
        <dbReference type="ARBA" id="ARBA00022737"/>
    </source>
</evidence>
<keyword evidence="5" id="KW-0677">Repeat</keyword>
<evidence type="ECO:0000256" key="3">
    <source>
        <dbReference type="ARBA" id="ARBA00022670"/>
    </source>
</evidence>
<dbReference type="AlphaFoldDB" id="A0A0G2E5A4"/>
<dbReference type="Gene3D" id="3.40.630.10">
    <property type="entry name" value="Zn peptidases"/>
    <property type="match status" value="1"/>
</dbReference>
<dbReference type="InterPro" id="IPR019775">
    <property type="entry name" value="WD40_repeat_CS"/>
</dbReference>
<dbReference type="PROSITE" id="PS50082">
    <property type="entry name" value="WD_REPEATS_2"/>
    <property type="match status" value="2"/>
</dbReference>
<reference evidence="9 10" key="2">
    <citation type="submission" date="2015-05" db="EMBL/GenBank/DDBJ databases">
        <authorList>
            <person name="Morales-Cruz A."/>
            <person name="Amrine K.C."/>
            <person name="Cantu D."/>
        </authorList>
    </citation>
    <scope>NUCLEOTIDE SEQUENCE [LARGE SCALE GENOMIC DNA]</scope>
    <source>
        <strain evidence="9">UCRPC4</strain>
    </source>
</reference>
<feature type="region of interest" description="Disordered" evidence="8">
    <location>
        <begin position="1"/>
        <end position="21"/>
    </location>
</feature>
<evidence type="ECO:0000313" key="10">
    <source>
        <dbReference type="Proteomes" id="UP000053317"/>
    </source>
</evidence>
<dbReference type="InterPro" id="IPR001261">
    <property type="entry name" value="ArgE/DapE_CS"/>
</dbReference>
<dbReference type="GO" id="GO:0036374">
    <property type="term" value="F:glutathione hydrolase activity"/>
    <property type="evidence" value="ECO:0007669"/>
    <property type="project" value="EnsemblFungi"/>
</dbReference>
<dbReference type="GO" id="GO:0005737">
    <property type="term" value="C:cytoplasm"/>
    <property type="evidence" value="ECO:0007669"/>
    <property type="project" value="EnsemblFungi"/>
</dbReference>
<keyword evidence="2 7" id="KW-0853">WD repeat</keyword>
<dbReference type="OrthoDB" id="7832001at2759"/>
<dbReference type="Gene3D" id="2.130.10.10">
    <property type="entry name" value="YVTN repeat-like/Quinoprotein amine dehydrogenase"/>
    <property type="match status" value="2"/>
</dbReference>
<dbReference type="EMBL" id="LCWF01000143">
    <property type="protein sequence ID" value="KKY17511.1"/>
    <property type="molecule type" value="Genomic_DNA"/>
</dbReference>
<keyword evidence="4" id="KW-0479">Metal-binding</keyword>
<keyword evidence="6" id="KW-0378">Hydrolase</keyword>
<dbReference type="PRINTS" id="PR00320">
    <property type="entry name" value="GPROTEINBRPT"/>
</dbReference>
<organism evidence="9 10">
    <name type="scientific">Phaeomoniella chlamydospora</name>
    <name type="common">Phaeoacremonium chlamydosporum</name>
    <dbReference type="NCBI Taxonomy" id="158046"/>
    <lineage>
        <taxon>Eukaryota</taxon>
        <taxon>Fungi</taxon>
        <taxon>Dikarya</taxon>
        <taxon>Ascomycota</taxon>
        <taxon>Pezizomycotina</taxon>
        <taxon>Eurotiomycetes</taxon>
        <taxon>Chaetothyriomycetidae</taxon>
        <taxon>Phaeomoniellales</taxon>
        <taxon>Phaeomoniellaceae</taxon>
        <taxon>Phaeomoniella</taxon>
    </lineage>
</organism>
<dbReference type="InterPro" id="IPR017149">
    <property type="entry name" value="GSH_degradosome_Dug2"/>
</dbReference>
<dbReference type="Proteomes" id="UP000053317">
    <property type="component" value="Unassembled WGS sequence"/>
</dbReference>
<protein>
    <submittedName>
        <fullName evidence="9">Putative wd repeat protein</fullName>
    </submittedName>
</protein>
<dbReference type="PANTHER" id="PTHR43270:SF8">
    <property type="entry name" value="DI- AND TRIPEPTIDASE DUG2-RELATED"/>
    <property type="match status" value="1"/>
</dbReference>
<dbReference type="PROSITE" id="PS00678">
    <property type="entry name" value="WD_REPEATS_1"/>
    <property type="match status" value="1"/>
</dbReference>
<dbReference type="Pfam" id="PF00400">
    <property type="entry name" value="WD40"/>
    <property type="match status" value="2"/>
</dbReference>
<evidence type="ECO:0000256" key="2">
    <source>
        <dbReference type="ARBA" id="ARBA00022574"/>
    </source>
</evidence>
<evidence type="ECO:0000256" key="7">
    <source>
        <dbReference type="PROSITE-ProRule" id="PRU00221"/>
    </source>
</evidence>
<evidence type="ECO:0000256" key="1">
    <source>
        <dbReference type="ARBA" id="ARBA00006247"/>
    </source>
</evidence>
<sequence length="877" mass="96667">MHYSSSESDSDSDSDIQDNSSGIDLENIVPVKRVESSLTHRVNATGSVLSLAVNDQVLFAGLQGGDIAAWKLDTFELLHSAPAHENSVLSLHLSEDKQLLFSGGADSSVGVWSAKSLKRISTIISHHDVGDIFCLAYSSRMQLLLCGTQSQSLQWYHLEEAESSESRKSSYEDRRHKFFDSLGPGQTLDRSTMNLETSNHTLRGGKRMLFGTRDIVNSAHDSYVTALLLIDGLHPANPNQEVLVSGGADGAIKFWDISRIGHSTPQIIHKFKSPALGVQCLAYSEPFLYAGMTRGQIRVYSMESRKFVQKIFICSSDVTTIQIIQGVIFCGTADGQVKRFNTQFTEVGRWKVNDCKILASTASGSPDLAFISGGTDNTISFWDAGRTGTRRTSIHGNDEMLRSLRDLVAFRTISAQPRFAGECNEAASFLRKLCNVLQAETSFLPSDQQISPILLAKFKANKGAQPRKRVLFYGHYDVVDADTNQSRAKKWNTDPFKLTPLNGYLYGRGVSDDKGPIVAAIYAVAELLQREELNCDVVFLLEGQEETGSQGFEDAVRHNKPIIGEIDHVLVANSYWHDDRVPCLTYGMRGVIHATIRIESNMPDRHSGMDGRAAEHEPLKDLTALLGMLVGPDATHVMIPGFYEDIAAPAPEEQRRYKTITDALMPFHPEISSSEAYSKSLQQKWSMPNLTYHQIETPEPKSAVTIARSAEAPISIRVVPGQCAATIADSLRSYLEERFAQIGGSNRLTVQVSSASDAWLGDPHNEIFSTLSAAISRIWRSRLSSKSDIGSDDSGYITHLPKDGPLFIREGGSIPAIGLLEQEFGAPAAMFPCGQSSDNAHLDNERIRVENLYVAREVFREVFSQLSKVSEARRSHV</sequence>
<feature type="repeat" description="WD" evidence="7">
    <location>
        <begin position="81"/>
        <end position="122"/>
    </location>
</feature>
<dbReference type="Pfam" id="PF01546">
    <property type="entry name" value="Peptidase_M20"/>
    <property type="match status" value="1"/>
</dbReference>
<evidence type="ECO:0000256" key="4">
    <source>
        <dbReference type="ARBA" id="ARBA00022723"/>
    </source>
</evidence>
<dbReference type="InterPro" id="IPR051458">
    <property type="entry name" value="Cyt/Met_Dipeptidase"/>
</dbReference>
<comment type="similarity">
    <text evidence="1">Belongs to the peptidase M20A family.</text>
</comment>
<dbReference type="SUPFAM" id="SSF53187">
    <property type="entry name" value="Zn-dependent exopeptidases"/>
    <property type="match status" value="1"/>
</dbReference>
<dbReference type="SUPFAM" id="SSF50978">
    <property type="entry name" value="WD40 repeat-like"/>
    <property type="match status" value="1"/>
</dbReference>
<dbReference type="InterPro" id="IPR015943">
    <property type="entry name" value="WD40/YVTN_repeat-like_dom_sf"/>
</dbReference>
<dbReference type="GO" id="GO:0006508">
    <property type="term" value="P:proteolysis"/>
    <property type="evidence" value="ECO:0007669"/>
    <property type="project" value="UniProtKB-KW"/>
</dbReference>
<evidence type="ECO:0000256" key="6">
    <source>
        <dbReference type="ARBA" id="ARBA00022801"/>
    </source>
</evidence>
<comment type="caution">
    <text evidence="9">The sequence shown here is derived from an EMBL/GenBank/DDBJ whole genome shotgun (WGS) entry which is preliminary data.</text>
</comment>
<dbReference type="InterPro" id="IPR001680">
    <property type="entry name" value="WD40_rpt"/>
</dbReference>
<accession>A0A0G2E5A4</accession>
<dbReference type="PROSITE" id="PS00758">
    <property type="entry name" value="ARGE_DAPE_CPG2_1"/>
    <property type="match status" value="1"/>
</dbReference>